<dbReference type="GO" id="GO:0044550">
    <property type="term" value="P:secondary metabolite biosynthetic process"/>
    <property type="evidence" value="ECO:0007669"/>
    <property type="project" value="TreeGrafter"/>
</dbReference>
<evidence type="ECO:0000256" key="12">
    <source>
        <dbReference type="ARBA" id="ARBA00052467"/>
    </source>
</evidence>
<evidence type="ECO:0000256" key="3">
    <source>
        <dbReference type="ARBA" id="ARBA00022490"/>
    </source>
</evidence>
<sequence>MPKHLIQAGIIGVGSYVPDKIVTNKDLEKMMDTSDEWITSRTGIKERRIAEPNDTTAGLAIKASWKALENAGVKPEELDLIILTTCSKDMIIPASACIVQDKLGAVNAAAFDLEAGCTGFVYSVTIAAQFIATGAMKRILVVGSETLSKIINWEDRNTSVLFGDGSGAVVLGPVEQGEGVLASKLAAEGAGWEHLLVPAGGARIPASPLTLEQKLHYVHMNGKEVFRYAVRVMEEEALKMVKLAGLELSDIDLLIPHQANIRIIEHAAKKLNLPMDKVVVNVDRLGNTSSASIPLALDEAVKSGRIKKGDNILMVAFGAGLTSGGIVLKWS</sequence>
<keyword evidence="3 14" id="KW-0963">Cytoplasm</keyword>
<feature type="active site" evidence="14">
    <location>
        <position position="287"/>
    </location>
</feature>
<keyword evidence="4 14" id="KW-0444">Lipid biosynthesis</keyword>
<evidence type="ECO:0000256" key="14">
    <source>
        <dbReference type="HAMAP-Rule" id="MF_01815"/>
    </source>
</evidence>
<accession>A0AAW7ZCK9</accession>
<dbReference type="PANTHER" id="PTHR34069">
    <property type="entry name" value="3-OXOACYL-[ACYL-CARRIER-PROTEIN] SYNTHASE 3"/>
    <property type="match status" value="1"/>
</dbReference>
<evidence type="ECO:0000256" key="5">
    <source>
        <dbReference type="ARBA" id="ARBA00022679"/>
    </source>
</evidence>
<dbReference type="FunFam" id="3.40.47.10:FF:000004">
    <property type="entry name" value="3-oxoacyl-[acyl-carrier-protein] synthase 3"/>
    <property type="match status" value="1"/>
</dbReference>
<proteinExistence type="inferred from homology"/>
<evidence type="ECO:0000256" key="6">
    <source>
        <dbReference type="ARBA" id="ARBA00022832"/>
    </source>
</evidence>
<comment type="catalytic activity">
    <reaction evidence="10">
        <text>malonyl-[ACP] + acetyl-CoA + H(+) = 3-oxobutanoyl-[ACP] + CO2 + CoA</text>
        <dbReference type="Rhea" id="RHEA:12080"/>
        <dbReference type="Rhea" id="RHEA-COMP:9623"/>
        <dbReference type="Rhea" id="RHEA-COMP:9625"/>
        <dbReference type="ChEBI" id="CHEBI:15378"/>
        <dbReference type="ChEBI" id="CHEBI:16526"/>
        <dbReference type="ChEBI" id="CHEBI:57287"/>
        <dbReference type="ChEBI" id="CHEBI:57288"/>
        <dbReference type="ChEBI" id="CHEBI:78449"/>
        <dbReference type="ChEBI" id="CHEBI:78450"/>
        <dbReference type="EC" id="2.3.1.180"/>
    </reaction>
    <physiologicalReaction direction="left-to-right" evidence="10">
        <dbReference type="Rhea" id="RHEA:12081"/>
    </physiologicalReaction>
</comment>
<dbReference type="RefSeq" id="WP_304542317.1">
    <property type="nucleotide sequence ID" value="NZ_JARPTC010000011.1"/>
</dbReference>
<keyword evidence="9 14" id="KW-0012">Acyltransferase</keyword>
<evidence type="ECO:0000313" key="17">
    <source>
        <dbReference type="EMBL" id="MDO7787173.1"/>
    </source>
</evidence>
<dbReference type="InterPro" id="IPR013751">
    <property type="entry name" value="ACP_syn_III_N"/>
</dbReference>
<feature type="region of interest" description="ACP-binding" evidence="14">
    <location>
        <begin position="258"/>
        <end position="262"/>
    </location>
</feature>
<comment type="subunit">
    <text evidence="14">Homodimer.</text>
</comment>
<dbReference type="Pfam" id="PF08545">
    <property type="entry name" value="ACP_syn_III"/>
    <property type="match status" value="1"/>
</dbReference>
<feature type="active site" evidence="14">
    <location>
        <position position="257"/>
    </location>
</feature>
<feature type="active site" evidence="14">
    <location>
        <position position="117"/>
    </location>
</feature>
<dbReference type="EMBL" id="JARPTC010000011">
    <property type="protein sequence ID" value="MDO7787173.1"/>
    <property type="molecule type" value="Genomic_DNA"/>
</dbReference>
<dbReference type="HAMAP" id="MF_01815">
    <property type="entry name" value="FabH"/>
    <property type="match status" value="1"/>
</dbReference>
<dbReference type="InterPro" id="IPR016039">
    <property type="entry name" value="Thiolase-like"/>
</dbReference>
<comment type="catalytic activity">
    <reaction evidence="12">
        <text>2-methylpropanoyl-CoA + malonyl-[ACP] + H(+) = 4-methyl-3-oxopentanoyl-[ACP] + CO2 + CoA</text>
        <dbReference type="Rhea" id="RHEA:42268"/>
        <dbReference type="Rhea" id="RHEA-COMP:9623"/>
        <dbReference type="Rhea" id="RHEA-COMP:9940"/>
        <dbReference type="ChEBI" id="CHEBI:15378"/>
        <dbReference type="ChEBI" id="CHEBI:16526"/>
        <dbReference type="ChEBI" id="CHEBI:57287"/>
        <dbReference type="ChEBI" id="CHEBI:57338"/>
        <dbReference type="ChEBI" id="CHEBI:78449"/>
        <dbReference type="ChEBI" id="CHEBI:78820"/>
        <dbReference type="EC" id="2.3.1.300"/>
    </reaction>
    <physiologicalReaction direction="left-to-right" evidence="12">
        <dbReference type="Rhea" id="RHEA:42269"/>
    </physiologicalReaction>
</comment>
<evidence type="ECO:0000256" key="4">
    <source>
        <dbReference type="ARBA" id="ARBA00022516"/>
    </source>
</evidence>
<dbReference type="CDD" id="cd00830">
    <property type="entry name" value="KAS_III"/>
    <property type="match status" value="1"/>
</dbReference>
<evidence type="ECO:0000256" key="1">
    <source>
        <dbReference type="ARBA" id="ARBA00005194"/>
    </source>
</evidence>
<organism evidence="17 18">
    <name type="scientific">Desulforamulus aquiferis</name>
    <dbReference type="NCBI Taxonomy" id="1397668"/>
    <lineage>
        <taxon>Bacteria</taxon>
        <taxon>Bacillati</taxon>
        <taxon>Bacillota</taxon>
        <taxon>Clostridia</taxon>
        <taxon>Eubacteriales</taxon>
        <taxon>Peptococcaceae</taxon>
        <taxon>Desulforamulus</taxon>
    </lineage>
</organism>
<feature type="domain" description="Beta-ketoacyl-[acyl-carrier-protein] synthase III C-terminal" evidence="15">
    <location>
        <begin position="244"/>
        <end position="330"/>
    </location>
</feature>
<dbReference type="InterPro" id="IPR013747">
    <property type="entry name" value="ACP_syn_III_C"/>
</dbReference>
<feature type="domain" description="Beta-ketoacyl-[acyl-carrier-protein] synthase III N-terminal" evidence="16">
    <location>
        <begin position="111"/>
        <end position="189"/>
    </location>
</feature>
<dbReference type="SUPFAM" id="SSF53901">
    <property type="entry name" value="Thiolase-like"/>
    <property type="match status" value="1"/>
</dbReference>
<comment type="subcellular location">
    <subcellularLocation>
        <location evidence="14">Cytoplasm</location>
    </subcellularLocation>
</comment>
<gene>
    <name evidence="14" type="primary">fabH</name>
    <name evidence="17" type="ORF">P6N53_08075</name>
</gene>
<reference evidence="17" key="1">
    <citation type="journal article" date="2023" name="J. Hazard. Mater.">
        <title>Anaerobic biodegradation of pyrene and benzo[a]pyrene by a new sulfate-reducing Desulforamulus aquiferis strain DSA.</title>
        <authorList>
            <person name="Zhang Z."/>
            <person name="Sun J."/>
            <person name="Gong X."/>
            <person name="Wang C."/>
            <person name="Wang H."/>
        </authorList>
    </citation>
    <scope>NUCLEOTIDE SEQUENCE</scope>
    <source>
        <strain evidence="17">DSA</strain>
    </source>
</reference>
<name>A0AAW7ZCK9_9FIRM</name>
<evidence type="ECO:0000256" key="8">
    <source>
        <dbReference type="ARBA" id="ARBA00023160"/>
    </source>
</evidence>
<keyword evidence="5 14" id="KW-0808">Transferase</keyword>
<evidence type="ECO:0000256" key="13">
    <source>
        <dbReference type="ARBA" id="ARBA00052985"/>
    </source>
</evidence>
<comment type="function">
    <text evidence="14">Catalyzes the condensation reaction of fatty acid synthesis by the addition to an acyl acceptor of two carbons from malonyl-ACP. Catalyzes the first condensation reaction which initiates fatty acid synthesis and may therefore play a role in governing the total rate of fatty acid production. Possesses both acetoacetyl-ACP synthase and acetyl transacylase activities. Its substrate specificity determines the biosynthesis of branched-chain and/or straight-chain of fatty acids.</text>
</comment>
<evidence type="ECO:0000256" key="9">
    <source>
        <dbReference type="ARBA" id="ARBA00023315"/>
    </source>
</evidence>
<dbReference type="PANTHER" id="PTHR34069:SF2">
    <property type="entry name" value="BETA-KETOACYL-[ACYL-CARRIER-PROTEIN] SYNTHASE III"/>
    <property type="match status" value="1"/>
</dbReference>
<dbReference type="GO" id="GO:0004315">
    <property type="term" value="F:3-oxoacyl-[acyl-carrier-protein] synthase activity"/>
    <property type="evidence" value="ECO:0007669"/>
    <property type="project" value="InterPro"/>
</dbReference>
<evidence type="ECO:0000313" key="18">
    <source>
        <dbReference type="Proteomes" id="UP001172911"/>
    </source>
</evidence>
<evidence type="ECO:0000256" key="11">
    <source>
        <dbReference type="ARBA" id="ARBA00052407"/>
    </source>
</evidence>
<comment type="catalytic activity">
    <reaction evidence="11">
        <text>(2S)-2-methylbutanoyl-CoA + malonyl-[ACP] + H(+) = (4S)-4-methyl-3-oxohexanoyl-[ACP] + CO2 + CoA</text>
        <dbReference type="Rhea" id="RHEA:42276"/>
        <dbReference type="Rhea" id="RHEA-COMP:9623"/>
        <dbReference type="Rhea" id="RHEA-COMP:17148"/>
        <dbReference type="ChEBI" id="CHEBI:15378"/>
        <dbReference type="ChEBI" id="CHEBI:16526"/>
        <dbReference type="ChEBI" id="CHEBI:57287"/>
        <dbReference type="ChEBI" id="CHEBI:78449"/>
        <dbReference type="ChEBI" id="CHEBI:88166"/>
        <dbReference type="ChEBI" id="CHEBI:167462"/>
        <dbReference type="EC" id="2.3.1.300"/>
    </reaction>
    <physiologicalReaction direction="left-to-right" evidence="11">
        <dbReference type="Rhea" id="RHEA:42277"/>
    </physiologicalReaction>
</comment>
<reference evidence="17" key="2">
    <citation type="submission" date="2023-03" db="EMBL/GenBank/DDBJ databases">
        <authorList>
            <person name="Zhang Z."/>
        </authorList>
    </citation>
    <scope>NUCLEOTIDE SEQUENCE</scope>
    <source>
        <strain evidence="17">DSA</strain>
    </source>
</reference>
<evidence type="ECO:0000259" key="16">
    <source>
        <dbReference type="Pfam" id="PF08545"/>
    </source>
</evidence>
<keyword evidence="6 14" id="KW-0276">Fatty acid metabolism</keyword>
<dbReference type="InterPro" id="IPR004655">
    <property type="entry name" value="FabH"/>
</dbReference>
<dbReference type="EC" id="2.3.1.180" evidence="14"/>
<comment type="catalytic activity">
    <reaction evidence="13">
        <text>3-methylbutanoyl-CoA + malonyl-[ACP] + H(+) = 5-methyl-3-oxohexanoyl-[ACP] + CO2 + CoA</text>
        <dbReference type="Rhea" id="RHEA:42272"/>
        <dbReference type="Rhea" id="RHEA-COMP:9623"/>
        <dbReference type="Rhea" id="RHEA-COMP:9941"/>
        <dbReference type="ChEBI" id="CHEBI:15378"/>
        <dbReference type="ChEBI" id="CHEBI:16526"/>
        <dbReference type="ChEBI" id="CHEBI:57287"/>
        <dbReference type="ChEBI" id="CHEBI:57345"/>
        <dbReference type="ChEBI" id="CHEBI:78449"/>
        <dbReference type="ChEBI" id="CHEBI:78822"/>
        <dbReference type="EC" id="2.3.1.300"/>
    </reaction>
    <physiologicalReaction direction="left-to-right" evidence="13">
        <dbReference type="Rhea" id="RHEA:42273"/>
    </physiologicalReaction>
</comment>
<dbReference type="AlphaFoldDB" id="A0AAW7ZCK9"/>
<dbReference type="Pfam" id="PF08541">
    <property type="entry name" value="ACP_syn_III_C"/>
    <property type="match status" value="1"/>
</dbReference>
<keyword evidence="7 14" id="KW-0443">Lipid metabolism</keyword>
<dbReference type="GO" id="GO:0033818">
    <property type="term" value="F:beta-ketoacyl-acyl-carrier-protein synthase III activity"/>
    <property type="evidence" value="ECO:0007669"/>
    <property type="project" value="UniProtKB-UniRule"/>
</dbReference>
<dbReference type="NCBIfam" id="TIGR00747">
    <property type="entry name" value="fabH"/>
    <property type="match status" value="1"/>
</dbReference>
<protein>
    <recommendedName>
        <fullName evidence="14">Beta-ketoacyl-[acyl-carrier-protein] synthase III</fullName>
        <shortName evidence="14">Beta-ketoacyl-ACP synthase III</shortName>
        <shortName evidence="14">KAS III</shortName>
        <ecNumber evidence="14">2.3.1.180</ecNumber>
    </recommendedName>
    <alternativeName>
        <fullName evidence="14">3-oxoacyl-[acyl-carrier-protein] synthase 3</fullName>
    </alternativeName>
    <alternativeName>
        <fullName evidence="14">3-oxoacyl-[acyl-carrier-protein] synthase III</fullName>
    </alternativeName>
</protein>
<comment type="pathway">
    <text evidence="1 14">Lipid metabolism; fatty acid biosynthesis.</text>
</comment>
<dbReference type="NCBIfam" id="NF006829">
    <property type="entry name" value="PRK09352.1"/>
    <property type="match status" value="1"/>
</dbReference>
<keyword evidence="8 14" id="KW-0275">Fatty acid biosynthesis</keyword>
<evidence type="ECO:0000259" key="15">
    <source>
        <dbReference type="Pfam" id="PF08541"/>
    </source>
</evidence>
<dbReference type="Proteomes" id="UP001172911">
    <property type="component" value="Unassembled WGS sequence"/>
</dbReference>
<evidence type="ECO:0000256" key="10">
    <source>
        <dbReference type="ARBA" id="ARBA00051096"/>
    </source>
</evidence>
<evidence type="ECO:0000256" key="7">
    <source>
        <dbReference type="ARBA" id="ARBA00023098"/>
    </source>
</evidence>
<dbReference type="Gene3D" id="3.40.47.10">
    <property type="match status" value="1"/>
</dbReference>
<keyword evidence="18" id="KW-1185">Reference proteome</keyword>
<comment type="similarity">
    <text evidence="2 14">Belongs to the thiolase-like superfamily. FabH family.</text>
</comment>
<dbReference type="GO" id="GO:0006633">
    <property type="term" value="P:fatty acid biosynthetic process"/>
    <property type="evidence" value="ECO:0007669"/>
    <property type="project" value="UniProtKB-UniRule"/>
</dbReference>
<comment type="caution">
    <text evidence="17">The sequence shown here is derived from an EMBL/GenBank/DDBJ whole genome shotgun (WGS) entry which is preliminary data.</text>
</comment>
<evidence type="ECO:0000256" key="2">
    <source>
        <dbReference type="ARBA" id="ARBA00008642"/>
    </source>
</evidence>
<comment type="domain">
    <text evidence="14">The last Arg residue of the ACP-binding site is essential for the weak association between ACP/AcpP and FabH.</text>
</comment>
<keyword evidence="14" id="KW-0511">Multifunctional enzyme</keyword>
<dbReference type="GO" id="GO:0005737">
    <property type="term" value="C:cytoplasm"/>
    <property type="evidence" value="ECO:0007669"/>
    <property type="project" value="UniProtKB-SubCell"/>
</dbReference>